<keyword evidence="1" id="KW-0808">Transferase</keyword>
<proteinExistence type="predicted"/>
<dbReference type="AlphaFoldDB" id="A0A432MCW6"/>
<evidence type="ECO:0000256" key="3">
    <source>
        <dbReference type="ARBA" id="ARBA00022777"/>
    </source>
</evidence>
<dbReference type="InterPro" id="IPR011009">
    <property type="entry name" value="Kinase-like_dom_sf"/>
</dbReference>
<keyword evidence="3" id="KW-0418">Kinase</keyword>
<keyword evidence="6" id="KW-0812">Transmembrane</keyword>
<feature type="binding site" evidence="5">
    <location>
        <position position="46"/>
    </location>
    <ligand>
        <name>ATP</name>
        <dbReference type="ChEBI" id="CHEBI:30616"/>
    </ligand>
</feature>
<keyword evidence="4 5" id="KW-0067">ATP-binding</keyword>
<dbReference type="PROSITE" id="PS50011">
    <property type="entry name" value="PROTEIN_KINASE_DOM"/>
    <property type="match status" value="1"/>
</dbReference>
<dbReference type="PROSITE" id="PS00108">
    <property type="entry name" value="PROTEIN_KINASE_ST"/>
    <property type="match status" value="1"/>
</dbReference>
<dbReference type="Pfam" id="PF00069">
    <property type="entry name" value="Pkinase"/>
    <property type="match status" value="1"/>
</dbReference>
<dbReference type="GO" id="GO:0004674">
    <property type="term" value="F:protein serine/threonine kinase activity"/>
    <property type="evidence" value="ECO:0007669"/>
    <property type="project" value="TreeGrafter"/>
</dbReference>
<protein>
    <submittedName>
        <fullName evidence="8">DUF2934 domain-containing protein</fullName>
    </submittedName>
</protein>
<evidence type="ECO:0000256" key="6">
    <source>
        <dbReference type="SAM" id="Phobius"/>
    </source>
</evidence>
<keyword evidence="9" id="KW-1185">Reference proteome</keyword>
<evidence type="ECO:0000259" key="7">
    <source>
        <dbReference type="PROSITE" id="PS50011"/>
    </source>
</evidence>
<dbReference type="Gene3D" id="3.30.200.20">
    <property type="entry name" value="Phosphorylase Kinase, domain 1"/>
    <property type="match status" value="1"/>
</dbReference>
<evidence type="ECO:0000256" key="1">
    <source>
        <dbReference type="ARBA" id="ARBA00022679"/>
    </source>
</evidence>
<reference evidence="8 9" key="1">
    <citation type="submission" date="2018-12" db="EMBL/GenBank/DDBJ databases">
        <authorList>
            <person name="Toschakov S.V."/>
        </authorList>
    </citation>
    <scope>NUCLEOTIDE SEQUENCE [LARGE SCALE GENOMIC DNA]</scope>
    <source>
        <strain evidence="8 9">GM2012</strain>
    </source>
</reference>
<evidence type="ECO:0000256" key="5">
    <source>
        <dbReference type="PROSITE-ProRule" id="PRU10141"/>
    </source>
</evidence>
<evidence type="ECO:0000256" key="4">
    <source>
        <dbReference type="ARBA" id="ARBA00022840"/>
    </source>
</evidence>
<dbReference type="PANTHER" id="PTHR43289">
    <property type="entry name" value="MITOGEN-ACTIVATED PROTEIN KINASE KINASE KINASE 20-RELATED"/>
    <property type="match status" value="1"/>
</dbReference>
<dbReference type="RefSeq" id="WP_126727917.1">
    <property type="nucleotide sequence ID" value="NZ_RYZH01000072.1"/>
</dbReference>
<reference evidence="8 9" key="2">
    <citation type="submission" date="2019-01" db="EMBL/GenBank/DDBJ databases">
        <title>Tautonia sociabilis, a novel thermotolerant planctomycete of Isosphaeraceae family, isolated from a 4000 m deep subterranean habitat.</title>
        <authorList>
            <person name="Kovaleva O.L."/>
            <person name="Elcheninov A.G."/>
            <person name="Van Heerden E."/>
            <person name="Toshchakov S.V."/>
            <person name="Novikov A."/>
            <person name="Bonch-Osmolovskaya E.A."/>
            <person name="Kublanov I.V."/>
        </authorList>
    </citation>
    <scope>NUCLEOTIDE SEQUENCE [LARGE SCALE GENOMIC DNA]</scope>
    <source>
        <strain evidence="8 9">GM2012</strain>
    </source>
</reference>
<name>A0A432MCW6_9BACT</name>
<dbReference type="SUPFAM" id="SSF56436">
    <property type="entry name" value="C-type lectin-like"/>
    <property type="match status" value="1"/>
</dbReference>
<gene>
    <name evidence="8" type="ORF">TsocGM_23590</name>
</gene>
<dbReference type="InterPro" id="IPR016187">
    <property type="entry name" value="CTDL_fold"/>
</dbReference>
<dbReference type="InterPro" id="IPR005532">
    <property type="entry name" value="SUMF_dom"/>
</dbReference>
<dbReference type="Pfam" id="PF11154">
    <property type="entry name" value="DUF2934"/>
    <property type="match status" value="2"/>
</dbReference>
<evidence type="ECO:0000256" key="2">
    <source>
        <dbReference type="ARBA" id="ARBA00022741"/>
    </source>
</evidence>
<dbReference type="Gene3D" id="1.10.510.10">
    <property type="entry name" value="Transferase(Phosphotransferase) domain 1"/>
    <property type="match status" value="1"/>
</dbReference>
<dbReference type="InterPro" id="IPR008271">
    <property type="entry name" value="Ser/Thr_kinase_AS"/>
</dbReference>
<dbReference type="EMBL" id="RYZH01000072">
    <property type="protein sequence ID" value="RUL82341.1"/>
    <property type="molecule type" value="Genomic_DNA"/>
</dbReference>
<sequence length="719" mass="78573">MSRVEGLPEPPPIPGFAFIRRIGRGGMGEVFLARQESLGGRPVAIKLLFADEQSLSDERMVRFRREAELMGRVDHPNVVTVYDSGTAAGRPYLVMAYVDGGDLRQLMTPGVPMTIDRAKAIVVPVGEALTCLHRIGILHRDLKPENVLIGEDGRPKVADFGIAVLRGGAGALTGTEVGLGTPGYVAPEQQFRLSVDERADQYSLAALSYELLTGQVPLGVPKPPSRYNRALPPALDEVLLKALADDPDDRFPDVPAFLRAFEAALAHRRPWTRAGGYQVVLAAAAAAVAIGLLIVGLVAAWTGSGSPSGDGDGGVAVEPPQEPWKDPLVPFLEDQIERFAFAHYQARSPDEGDERSDWLAALDELLGHGPLAERVKEQINERAYLIWEEKGRGEQPELDNWLAARRWFLEEDRLGEAIDAAIGAEAVSRWEREGRPEGKALAHWVSARRRLVDEGRLLPSRIRDDLGMTFVLVPAGTVGEPPVPGQPGRERGPRLGRPIYLAEHEVTIRLFDAFVAETRHRTTAEVEGWAIGFDPQTGKELRGPEFHWRNPGYLGGSANDHPVVQVSWLDAIAFCSWATASGGNLGRCRLPTEDEWRYAYHLGRSRNPSSGSPPLDLEEDAWFRENSGGQAHPVGTRNPDGLGLFDLLGNVGEWCLGDCSAVDRDAPAAGSRPGRPILGGSWINLAEELGPDAVICHPEDFRYPSVGFRVCREIPEEFY</sequence>
<dbReference type="Pfam" id="PF03781">
    <property type="entry name" value="FGE-sulfatase"/>
    <property type="match status" value="1"/>
</dbReference>
<dbReference type="Gene3D" id="3.90.1580.10">
    <property type="entry name" value="paralog of FGE (formylglycine-generating enzyme)"/>
    <property type="match status" value="1"/>
</dbReference>
<dbReference type="InterPro" id="IPR000719">
    <property type="entry name" value="Prot_kinase_dom"/>
</dbReference>
<dbReference type="InterPro" id="IPR017441">
    <property type="entry name" value="Protein_kinase_ATP_BS"/>
</dbReference>
<evidence type="ECO:0000313" key="8">
    <source>
        <dbReference type="EMBL" id="RUL82341.1"/>
    </source>
</evidence>
<keyword evidence="2 5" id="KW-0547">Nucleotide-binding</keyword>
<dbReference type="SUPFAM" id="SSF56112">
    <property type="entry name" value="Protein kinase-like (PK-like)"/>
    <property type="match status" value="1"/>
</dbReference>
<feature type="transmembrane region" description="Helical" evidence="6">
    <location>
        <begin position="279"/>
        <end position="301"/>
    </location>
</feature>
<dbReference type="OrthoDB" id="6111975at2"/>
<evidence type="ECO:0000313" key="9">
    <source>
        <dbReference type="Proteomes" id="UP000280296"/>
    </source>
</evidence>
<dbReference type="CDD" id="cd14014">
    <property type="entry name" value="STKc_PknB_like"/>
    <property type="match status" value="1"/>
</dbReference>
<dbReference type="SMART" id="SM00220">
    <property type="entry name" value="S_TKc"/>
    <property type="match status" value="1"/>
</dbReference>
<comment type="caution">
    <text evidence="8">The sequence shown here is derived from an EMBL/GenBank/DDBJ whole genome shotgun (WGS) entry which is preliminary data.</text>
</comment>
<dbReference type="InterPro" id="IPR021327">
    <property type="entry name" value="DUF2934"/>
</dbReference>
<dbReference type="Proteomes" id="UP000280296">
    <property type="component" value="Unassembled WGS sequence"/>
</dbReference>
<dbReference type="PANTHER" id="PTHR43289:SF6">
    <property type="entry name" value="SERINE_THREONINE-PROTEIN KINASE NEKL-3"/>
    <property type="match status" value="1"/>
</dbReference>
<dbReference type="GO" id="GO:0005524">
    <property type="term" value="F:ATP binding"/>
    <property type="evidence" value="ECO:0007669"/>
    <property type="project" value="UniProtKB-UniRule"/>
</dbReference>
<accession>A0A432MCW6</accession>
<keyword evidence="6" id="KW-0472">Membrane</keyword>
<keyword evidence="6" id="KW-1133">Transmembrane helix</keyword>
<feature type="domain" description="Protein kinase" evidence="7">
    <location>
        <begin position="16"/>
        <end position="288"/>
    </location>
</feature>
<organism evidence="8 9">
    <name type="scientific">Tautonia sociabilis</name>
    <dbReference type="NCBI Taxonomy" id="2080755"/>
    <lineage>
        <taxon>Bacteria</taxon>
        <taxon>Pseudomonadati</taxon>
        <taxon>Planctomycetota</taxon>
        <taxon>Planctomycetia</taxon>
        <taxon>Isosphaerales</taxon>
        <taxon>Isosphaeraceae</taxon>
        <taxon>Tautonia</taxon>
    </lineage>
</organism>
<dbReference type="PROSITE" id="PS00107">
    <property type="entry name" value="PROTEIN_KINASE_ATP"/>
    <property type="match status" value="1"/>
</dbReference>
<dbReference type="InterPro" id="IPR042095">
    <property type="entry name" value="SUMF_sf"/>
</dbReference>